<evidence type="ECO:0000256" key="4">
    <source>
        <dbReference type="ARBA" id="ARBA00022982"/>
    </source>
</evidence>
<comment type="cofactor">
    <cofactor evidence="6">
        <name>heme c</name>
        <dbReference type="ChEBI" id="CHEBI:61717"/>
    </cofactor>
    <text evidence="6">Binds 3 heme c groups covalently per subunit.</text>
</comment>
<feature type="domain" description="Cytochrome c" evidence="9">
    <location>
        <begin position="194"/>
        <end position="304"/>
    </location>
</feature>
<dbReference type="GO" id="GO:0005506">
    <property type="term" value="F:iron ion binding"/>
    <property type="evidence" value="ECO:0007669"/>
    <property type="project" value="InterPro"/>
</dbReference>
<keyword evidence="11" id="KW-1185">Reference proteome</keyword>
<keyword evidence="4" id="KW-0249">Electron transport</keyword>
<dbReference type="Pfam" id="PF00034">
    <property type="entry name" value="Cytochrom_C"/>
    <property type="match status" value="3"/>
</dbReference>
<dbReference type="GO" id="GO:0016020">
    <property type="term" value="C:membrane"/>
    <property type="evidence" value="ECO:0007669"/>
    <property type="project" value="InterPro"/>
</dbReference>
<dbReference type="PRINTS" id="PR00605">
    <property type="entry name" value="CYTCHROMECIC"/>
</dbReference>
<accession>A0A160N1L0</accession>
<dbReference type="OrthoDB" id="9811281at2"/>
<dbReference type="GO" id="GO:0020037">
    <property type="term" value="F:heme binding"/>
    <property type="evidence" value="ECO:0007669"/>
    <property type="project" value="InterPro"/>
</dbReference>
<evidence type="ECO:0000256" key="6">
    <source>
        <dbReference type="PIRSR" id="PIRSR000018-50"/>
    </source>
</evidence>
<keyword evidence="1" id="KW-0813">Transport</keyword>
<feature type="transmembrane region" description="Helical" evidence="8">
    <location>
        <begin position="7"/>
        <end position="24"/>
    </location>
</feature>
<sequence>MKWLLRGFLIVLLLMVGGVAWWLFGPHPDDVATREAGRLAASENLADPALIERGRYLATVGDCAACHTARDGVPFAGGHEVPTPFGNIPAPNITPDDETGLGRWTFADFWRALHEGKGRHGEFLYPAFSYTSYTKVTRDDALAIFAYLKSLAAVHRPAATPELKFPYSVRQGLAAWRAMYFQPGVYQPDPARSAEWNRGAYLVQGLGHCNECHARRDALGGIPAQPPLSGGEIPAQDWYAPDLGTQAHGGLEGWSGQDIVQLLKTGQSAKGSAFGPMAEVVARSTQHMTDADLAAIASYLESLPPRSQPRVVEPAIDATAMRHRGGEIYGQRCAACHGKDGNGVAGVYPPLNGNSSVDEPTGINAIRVVLLGGFPPVTAGNPRPYSMPPFAQSLSDADVAAVVSYIRHAWSNRASPVLERDVGKYRQTPMD</sequence>
<dbReference type="KEGG" id="dtx:ATSB10_19030"/>
<feature type="binding site" description="axial binding residue" evidence="7">
    <location>
        <position position="67"/>
    </location>
    <ligand>
        <name>heme c</name>
        <dbReference type="ChEBI" id="CHEBI:61717"/>
        <label>1</label>
    </ligand>
    <ligandPart>
        <name>Fe</name>
        <dbReference type="ChEBI" id="CHEBI:18248"/>
    </ligandPart>
</feature>
<feature type="domain" description="Cytochrome c" evidence="9">
    <location>
        <begin position="320"/>
        <end position="410"/>
    </location>
</feature>
<proteinExistence type="predicted"/>
<feature type="binding site" description="axial binding residue" evidence="7">
    <location>
        <position position="337"/>
    </location>
    <ligand>
        <name>heme c</name>
        <dbReference type="ChEBI" id="CHEBI:61717"/>
        <label>3</label>
    </ligand>
    <ligandPart>
        <name>Fe</name>
        <dbReference type="ChEBI" id="CHEBI:18248"/>
    </ligandPart>
</feature>
<keyword evidence="8" id="KW-1133">Transmembrane helix</keyword>
<keyword evidence="8" id="KW-0812">Transmembrane</keyword>
<evidence type="ECO:0000256" key="8">
    <source>
        <dbReference type="SAM" id="Phobius"/>
    </source>
</evidence>
<dbReference type="GO" id="GO:0016614">
    <property type="term" value="F:oxidoreductase activity, acting on CH-OH group of donors"/>
    <property type="evidence" value="ECO:0007669"/>
    <property type="project" value="InterPro"/>
</dbReference>
<keyword evidence="2 6" id="KW-0349">Heme</keyword>
<dbReference type="InterPro" id="IPR036909">
    <property type="entry name" value="Cyt_c-like_dom_sf"/>
</dbReference>
<dbReference type="Gene3D" id="1.10.760.10">
    <property type="entry name" value="Cytochrome c-like domain"/>
    <property type="match status" value="3"/>
</dbReference>
<dbReference type="InterPro" id="IPR014353">
    <property type="entry name" value="Membr-bd_ADH_cyt_c"/>
</dbReference>
<dbReference type="SUPFAM" id="SSF46626">
    <property type="entry name" value="Cytochrome c"/>
    <property type="match status" value="3"/>
</dbReference>
<dbReference type="GO" id="GO:0009055">
    <property type="term" value="F:electron transfer activity"/>
    <property type="evidence" value="ECO:0007669"/>
    <property type="project" value="InterPro"/>
</dbReference>
<evidence type="ECO:0000256" key="7">
    <source>
        <dbReference type="PIRSR" id="PIRSR000018-51"/>
    </source>
</evidence>
<dbReference type="InterPro" id="IPR008168">
    <property type="entry name" value="Cyt_C_IC"/>
</dbReference>
<keyword evidence="5 7" id="KW-0408">Iron</keyword>
<dbReference type="RefSeq" id="WP_063672301.1">
    <property type="nucleotide sequence ID" value="NZ_CP014841.1"/>
</dbReference>
<evidence type="ECO:0000259" key="9">
    <source>
        <dbReference type="PROSITE" id="PS51007"/>
    </source>
</evidence>
<evidence type="ECO:0000256" key="3">
    <source>
        <dbReference type="ARBA" id="ARBA00022723"/>
    </source>
</evidence>
<feature type="binding site" description="covalent" evidence="6">
    <location>
        <position position="333"/>
    </location>
    <ligand>
        <name>heme c</name>
        <dbReference type="ChEBI" id="CHEBI:61717"/>
        <label>3</label>
    </ligand>
</feature>
<dbReference type="PANTHER" id="PTHR35008:SF4">
    <property type="entry name" value="BLL4482 PROTEIN"/>
    <property type="match status" value="1"/>
</dbReference>
<dbReference type="PATRIC" id="fig|445710.3.peg.1900"/>
<evidence type="ECO:0000256" key="2">
    <source>
        <dbReference type="ARBA" id="ARBA00022617"/>
    </source>
</evidence>
<keyword evidence="3 7" id="KW-0479">Metal-binding</keyword>
<feature type="binding site" description="axial binding residue" evidence="7">
    <location>
        <position position="213"/>
    </location>
    <ligand>
        <name>heme c</name>
        <dbReference type="ChEBI" id="CHEBI:61717"/>
        <label>2</label>
    </ligand>
    <ligandPart>
        <name>Fe</name>
        <dbReference type="ChEBI" id="CHEBI:18248"/>
    </ligandPart>
</feature>
<dbReference type="InterPro" id="IPR009056">
    <property type="entry name" value="Cyt_c-like_dom"/>
</dbReference>
<feature type="binding site" description="covalent" evidence="6">
    <location>
        <position position="212"/>
    </location>
    <ligand>
        <name>heme c</name>
        <dbReference type="ChEBI" id="CHEBI:61717"/>
        <label>2</label>
    </ligand>
</feature>
<dbReference type="Proteomes" id="UP000077255">
    <property type="component" value="Chromosome"/>
</dbReference>
<evidence type="ECO:0000256" key="1">
    <source>
        <dbReference type="ARBA" id="ARBA00022448"/>
    </source>
</evidence>
<dbReference type="EMBL" id="CP014841">
    <property type="protein sequence ID" value="AND69357.1"/>
    <property type="molecule type" value="Genomic_DNA"/>
</dbReference>
<dbReference type="PANTHER" id="PTHR35008">
    <property type="entry name" value="BLL4482 PROTEIN-RELATED"/>
    <property type="match status" value="1"/>
</dbReference>
<evidence type="ECO:0000313" key="10">
    <source>
        <dbReference type="EMBL" id="AND69357.1"/>
    </source>
</evidence>
<dbReference type="STRING" id="445710.ATSB10_19030"/>
<dbReference type="InterPro" id="IPR051459">
    <property type="entry name" value="Cytochrome_c-type_DH"/>
</dbReference>
<evidence type="ECO:0000313" key="11">
    <source>
        <dbReference type="Proteomes" id="UP000077255"/>
    </source>
</evidence>
<feature type="binding site" description="covalent" evidence="6">
    <location>
        <position position="336"/>
    </location>
    <ligand>
        <name>heme c</name>
        <dbReference type="ChEBI" id="CHEBI:61717"/>
        <label>3</label>
    </ligand>
</feature>
<reference evidence="10 11" key="1">
    <citation type="submission" date="2016-02" db="EMBL/GenBank/DDBJ databases">
        <title>Complete genome sequencing and analysis of ATSB10, Dyella thiooxydans isolated from rhizosphere soil of sunflower (Helianthus annuus L.).</title>
        <authorList>
            <person name="Lee Y."/>
            <person name="Hwangbo K."/>
            <person name="Chung H."/>
            <person name="Yoo J."/>
            <person name="Kim K.Y."/>
            <person name="Sa T.M."/>
            <person name="Um Y."/>
            <person name="Madhaiyan M."/>
        </authorList>
    </citation>
    <scope>NUCLEOTIDE SEQUENCE [LARGE SCALE GENOMIC DNA]</scope>
    <source>
        <strain evidence="10 11">ATSB10</strain>
    </source>
</reference>
<feature type="binding site" description="covalent" evidence="6">
    <location>
        <position position="66"/>
    </location>
    <ligand>
        <name>heme c</name>
        <dbReference type="ChEBI" id="CHEBI:61717"/>
        <label>1</label>
    </ligand>
</feature>
<dbReference type="PIRSF" id="PIRSF000018">
    <property type="entry name" value="Mb_ADH_cyt_c"/>
    <property type="match status" value="1"/>
</dbReference>
<evidence type="ECO:0000256" key="5">
    <source>
        <dbReference type="ARBA" id="ARBA00023004"/>
    </source>
</evidence>
<feature type="domain" description="Cytochrome c" evidence="9">
    <location>
        <begin position="49"/>
        <end position="152"/>
    </location>
</feature>
<feature type="binding site" description="covalent" evidence="6">
    <location>
        <position position="209"/>
    </location>
    <ligand>
        <name>heme c</name>
        <dbReference type="ChEBI" id="CHEBI:61717"/>
        <label>2</label>
    </ligand>
</feature>
<protein>
    <recommendedName>
        <fullName evidence="9">Cytochrome c domain-containing protein</fullName>
    </recommendedName>
</protein>
<dbReference type="AlphaFoldDB" id="A0A160N1L0"/>
<organism evidence="10 11">
    <name type="scientific">Dyella thiooxydans</name>
    <dbReference type="NCBI Taxonomy" id="445710"/>
    <lineage>
        <taxon>Bacteria</taxon>
        <taxon>Pseudomonadati</taxon>
        <taxon>Pseudomonadota</taxon>
        <taxon>Gammaproteobacteria</taxon>
        <taxon>Lysobacterales</taxon>
        <taxon>Rhodanobacteraceae</taxon>
        <taxon>Dyella</taxon>
    </lineage>
</organism>
<name>A0A160N1L0_9GAMM</name>
<dbReference type="PROSITE" id="PS51007">
    <property type="entry name" value="CYTC"/>
    <property type="match status" value="3"/>
</dbReference>
<keyword evidence="8" id="KW-0472">Membrane</keyword>
<feature type="binding site" description="covalent" evidence="6">
    <location>
        <position position="63"/>
    </location>
    <ligand>
        <name>heme c</name>
        <dbReference type="ChEBI" id="CHEBI:61717"/>
        <label>1</label>
    </ligand>
</feature>
<gene>
    <name evidence="10" type="ORF">ATSB10_19030</name>
</gene>